<name>R0L829_ANAPL</name>
<proteinExistence type="predicted"/>
<accession>R0L829</accession>
<dbReference type="EMBL" id="KB743041">
    <property type="protein sequence ID" value="EOB01769.1"/>
    <property type="molecule type" value="Genomic_DNA"/>
</dbReference>
<protein>
    <submittedName>
        <fullName evidence="1">Uncharacterized protein</fullName>
    </submittedName>
</protein>
<organism evidence="1 2">
    <name type="scientific">Anas platyrhynchos</name>
    <name type="common">Mallard</name>
    <name type="synonym">Anas boschas</name>
    <dbReference type="NCBI Taxonomy" id="8839"/>
    <lineage>
        <taxon>Eukaryota</taxon>
        <taxon>Metazoa</taxon>
        <taxon>Chordata</taxon>
        <taxon>Craniata</taxon>
        <taxon>Vertebrata</taxon>
        <taxon>Euteleostomi</taxon>
        <taxon>Archelosauria</taxon>
        <taxon>Archosauria</taxon>
        <taxon>Dinosauria</taxon>
        <taxon>Saurischia</taxon>
        <taxon>Theropoda</taxon>
        <taxon>Coelurosauria</taxon>
        <taxon>Aves</taxon>
        <taxon>Neognathae</taxon>
        <taxon>Galloanserae</taxon>
        <taxon>Anseriformes</taxon>
        <taxon>Anatidae</taxon>
        <taxon>Anatinae</taxon>
        <taxon>Anas</taxon>
    </lineage>
</organism>
<reference evidence="2" key="1">
    <citation type="journal article" date="2013" name="Nat. Genet.">
        <title>The duck genome and transcriptome provide insight into an avian influenza virus reservoir species.</title>
        <authorList>
            <person name="Huang Y."/>
            <person name="Li Y."/>
            <person name="Burt D.W."/>
            <person name="Chen H."/>
            <person name="Zhang Y."/>
            <person name="Qian W."/>
            <person name="Kim H."/>
            <person name="Gan S."/>
            <person name="Zhao Y."/>
            <person name="Li J."/>
            <person name="Yi K."/>
            <person name="Feng H."/>
            <person name="Zhu P."/>
            <person name="Li B."/>
            <person name="Liu Q."/>
            <person name="Fairley S."/>
            <person name="Magor K.E."/>
            <person name="Du Z."/>
            <person name="Hu X."/>
            <person name="Goodman L."/>
            <person name="Tafer H."/>
            <person name="Vignal A."/>
            <person name="Lee T."/>
            <person name="Kim K.W."/>
            <person name="Sheng Z."/>
            <person name="An Y."/>
            <person name="Searle S."/>
            <person name="Herrero J."/>
            <person name="Groenen M.A."/>
            <person name="Crooijmans R.P."/>
            <person name="Faraut T."/>
            <person name="Cai Q."/>
            <person name="Webster R.G."/>
            <person name="Aldridge J.R."/>
            <person name="Warren W.C."/>
            <person name="Bartschat S."/>
            <person name="Kehr S."/>
            <person name="Marz M."/>
            <person name="Stadler P.F."/>
            <person name="Smith J."/>
            <person name="Kraus R.H."/>
            <person name="Zhao Y."/>
            <person name="Ren L."/>
            <person name="Fei J."/>
            <person name="Morisson M."/>
            <person name="Kaiser P."/>
            <person name="Griffin D.K."/>
            <person name="Rao M."/>
            <person name="Pitel F."/>
            <person name="Wang J."/>
            <person name="Li N."/>
        </authorList>
    </citation>
    <scope>NUCLEOTIDE SEQUENCE [LARGE SCALE GENOMIC DNA]</scope>
</reference>
<evidence type="ECO:0000313" key="1">
    <source>
        <dbReference type="EMBL" id="EOB01769.1"/>
    </source>
</evidence>
<keyword evidence="2" id="KW-1185">Reference proteome</keyword>
<dbReference type="Proteomes" id="UP000296049">
    <property type="component" value="Unassembled WGS sequence"/>
</dbReference>
<dbReference type="AlphaFoldDB" id="R0L829"/>
<sequence length="463" mass="50646">MNAYMQQITLNLGLSRSPKGIVSLSLIGSQPAAYLPRLMVAKSAAYRSLCAQEKSSPHLVTEPSRGVSTPLHSSSEKFFEKNCCGEKGIRGEPALKQQQVLSVGLSNGVPTPALAFSLADGTSQPALTVDQCGGQWLTSVIATSGTTLPVRCRGAATGFSSELLILLASPQASQHSIRRQRPPSLQACVGELMFGILLQGLTHGPCPATKCLPPLKRNLIAPFQWPQDLRPWMILCHQHKDFYFQRGPCPGIQRHKSSKAASEEFNMQDRNICEIVSELTTSYSNFEMFCAQAKHPLFKYSVKDFLLLLMPGPPVPIMHSYQQVLALWEIVHKNTSSMSGIWGLSPFNSAFVVSYHLKNSVHRNSKGALYPQKTDTEQISHKTKTVGLGTEGSQVDYFKRNYLLLSVFSDKKEDLAVLAFGSLLPVVHSFSFLVLHLLPLVGPAKESSCGRTCGSFMLPIGSL</sequence>
<gene>
    <name evidence="1" type="ORF">Anapl_14450</name>
</gene>
<evidence type="ECO:0000313" key="2">
    <source>
        <dbReference type="Proteomes" id="UP000296049"/>
    </source>
</evidence>